<keyword evidence="2" id="KW-1185">Reference proteome</keyword>
<gene>
    <name evidence="1" type="ORF">EXN66_Car000266</name>
</gene>
<accession>A0A6G1QXR0</accession>
<evidence type="ECO:0000313" key="2">
    <source>
        <dbReference type="Proteomes" id="UP000503349"/>
    </source>
</evidence>
<sequence length="49" mass="5507">MFVPQTVFVSYNHCVLSRLVLNIDQVDQRVRTVLTGETLLDFSVGSAHT</sequence>
<reference evidence="1 2" key="1">
    <citation type="submission" date="2019-02" db="EMBL/GenBank/DDBJ databases">
        <title>Opniocepnalus argus genome.</title>
        <authorList>
            <person name="Zhou C."/>
            <person name="Xiao S."/>
        </authorList>
    </citation>
    <scope>NUCLEOTIDE SEQUENCE [LARGE SCALE GENOMIC DNA]</scope>
    <source>
        <strain evidence="1">OARG1902GOOAL</strain>
        <tissue evidence="1">Muscle</tissue>
    </source>
</reference>
<organism evidence="1 2">
    <name type="scientific">Channa argus</name>
    <name type="common">Northern snakehead</name>
    <name type="synonym">Ophicephalus argus</name>
    <dbReference type="NCBI Taxonomy" id="215402"/>
    <lineage>
        <taxon>Eukaryota</taxon>
        <taxon>Metazoa</taxon>
        <taxon>Chordata</taxon>
        <taxon>Craniata</taxon>
        <taxon>Vertebrata</taxon>
        <taxon>Euteleostomi</taxon>
        <taxon>Actinopterygii</taxon>
        <taxon>Neopterygii</taxon>
        <taxon>Teleostei</taxon>
        <taxon>Neoteleostei</taxon>
        <taxon>Acanthomorphata</taxon>
        <taxon>Anabantaria</taxon>
        <taxon>Anabantiformes</taxon>
        <taxon>Channoidei</taxon>
        <taxon>Channidae</taxon>
        <taxon>Channa</taxon>
    </lineage>
</organism>
<protein>
    <submittedName>
        <fullName evidence="1">Uncharacterized protein</fullName>
    </submittedName>
</protein>
<evidence type="ECO:0000313" key="1">
    <source>
        <dbReference type="EMBL" id="KAF3707093.1"/>
    </source>
</evidence>
<dbReference type="EMBL" id="CM015712">
    <property type="protein sequence ID" value="KAF3707093.1"/>
    <property type="molecule type" value="Genomic_DNA"/>
</dbReference>
<dbReference type="AlphaFoldDB" id="A0A6G1QXR0"/>
<dbReference type="Proteomes" id="UP000503349">
    <property type="component" value="Chromosome 1"/>
</dbReference>
<proteinExistence type="predicted"/>
<reference evidence="2" key="2">
    <citation type="submission" date="2019-02" db="EMBL/GenBank/DDBJ databases">
        <title>Opniocepnalus argus Var Kimnra genome.</title>
        <authorList>
            <person name="Zhou C."/>
            <person name="Xiao S."/>
        </authorList>
    </citation>
    <scope>NUCLEOTIDE SEQUENCE [LARGE SCALE GENOMIC DNA]</scope>
</reference>
<name>A0A6G1QXR0_CHAAH</name>